<feature type="region of interest" description="Disordered" evidence="1">
    <location>
        <begin position="32"/>
        <end position="63"/>
    </location>
</feature>
<proteinExistence type="predicted"/>
<protein>
    <submittedName>
        <fullName evidence="3">Uncharacterized protein</fullName>
    </submittedName>
</protein>
<dbReference type="Proteomes" id="UP001194580">
    <property type="component" value="Unassembled WGS sequence"/>
</dbReference>
<feature type="chain" id="PRO_5042070979" evidence="2">
    <location>
        <begin position="28"/>
        <end position="513"/>
    </location>
</feature>
<feature type="region of interest" description="Disordered" evidence="1">
    <location>
        <begin position="308"/>
        <end position="458"/>
    </location>
</feature>
<keyword evidence="4" id="KW-1185">Reference proteome</keyword>
<feature type="compositionally biased region" description="Basic and acidic residues" evidence="1">
    <location>
        <begin position="160"/>
        <end position="171"/>
    </location>
</feature>
<feature type="region of interest" description="Disordered" evidence="1">
    <location>
        <begin position="123"/>
        <end position="171"/>
    </location>
</feature>
<accession>A0AAD4H6R5</accession>
<feature type="region of interest" description="Disordered" evidence="1">
    <location>
        <begin position="492"/>
        <end position="513"/>
    </location>
</feature>
<feature type="compositionally biased region" description="Basic and acidic residues" evidence="1">
    <location>
        <begin position="381"/>
        <end position="392"/>
    </location>
</feature>
<feature type="compositionally biased region" description="Low complexity" evidence="1">
    <location>
        <begin position="432"/>
        <end position="442"/>
    </location>
</feature>
<feature type="compositionally biased region" description="Polar residues" evidence="1">
    <location>
        <begin position="141"/>
        <end position="152"/>
    </location>
</feature>
<name>A0AAD4H6R5_9FUNG</name>
<evidence type="ECO:0000313" key="4">
    <source>
        <dbReference type="Proteomes" id="UP001194580"/>
    </source>
</evidence>
<feature type="compositionally biased region" description="Basic and acidic residues" evidence="1">
    <location>
        <begin position="330"/>
        <end position="348"/>
    </location>
</feature>
<reference evidence="3" key="1">
    <citation type="journal article" date="2020" name="Fungal Divers.">
        <title>Resolving the Mortierellaceae phylogeny through synthesis of multi-gene phylogenetics and phylogenomics.</title>
        <authorList>
            <person name="Vandepol N."/>
            <person name="Liber J."/>
            <person name="Desiro A."/>
            <person name="Na H."/>
            <person name="Kennedy M."/>
            <person name="Barry K."/>
            <person name="Grigoriev I.V."/>
            <person name="Miller A.N."/>
            <person name="O'Donnell K."/>
            <person name="Stajich J.E."/>
            <person name="Bonito G."/>
        </authorList>
    </citation>
    <scope>NUCLEOTIDE SEQUENCE</scope>
    <source>
        <strain evidence="3">NRRL 28262</strain>
    </source>
</reference>
<sequence>MPRLVRTCASLCSLVVALALLTLATTARKYSQHLLSHHQQRHPQQQHPQHQEQDQPQHHHRHASTLAGALFPVADEILAGKDYRKEPCPTACVHHRSDVYLAVTSVGEGFPRVQFTCSHAQHAEPTGTAQQSEGNHHNDQSPHIQGSSSCVNKQEPADPIPEHTPHAPAHGCDKCNHHEVHDRTNGARIYTDLHITANPHLRGSTPIDNNNNNDNNAAGYQPYYDFIFSPRERQSADLDNIAETHTTTMTFSDDNNDNHHRHHDATRRLIPLTSDQEPHNRVHILPVRDRNGHHAVPSGSFFMTAGESGATTPEPIATLAAPTSLGGGSHQEHGHGWSDGRMVSKEGDSASAGRALQGHENRAGPAAPTPEPFPAQTTGHAHTDYPHHREQEDLSIGGGMERAGRGQAHGHDKDKNPAVRNSFNGGYAAPSQQQQQQQQQQQEGAGQPSPSSTNVVTRAPTDLMLEITSCSMLEWMAIWLCRLPPQRSNLRVATTTSTRRNEPAIFSSSNVEK</sequence>
<gene>
    <name evidence="3" type="ORF">BGZ95_009423</name>
</gene>
<evidence type="ECO:0000256" key="1">
    <source>
        <dbReference type="SAM" id="MobiDB-lite"/>
    </source>
</evidence>
<dbReference type="EMBL" id="JAAAIL010000556">
    <property type="protein sequence ID" value="KAG0274835.1"/>
    <property type="molecule type" value="Genomic_DNA"/>
</dbReference>
<feature type="signal peptide" evidence="2">
    <location>
        <begin position="1"/>
        <end position="27"/>
    </location>
</feature>
<comment type="caution">
    <text evidence="3">The sequence shown here is derived from an EMBL/GenBank/DDBJ whole genome shotgun (WGS) entry which is preliminary data.</text>
</comment>
<evidence type="ECO:0000256" key="2">
    <source>
        <dbReference type="SAM" id="SignalP"/>
    </source>
</evidence>
<organism evidence="3 4">
    <name type="scientific">Linnemannia exigua</name>
    <dbReference type="NCBI Taxonomy" id="604196"/>
    <lineage>
        <taxon>Eukaryota</taxon>
        <taxon>Fungi</taxon>
        <taxon>Fungi incertae sedis</taxon>
        <taxon>Mucoromycota</taxon>
        <taxon>Mortierellomycotina</taxon>
        <taxon>Mortierellomycetes</taxon>
        <taxon>Mortierellales</taxon>
        <taxon>Mortierellaceae</taxon>
        <taxon>Linnemannia</taxon>
    </lineage>
</organism>
<keyword evidence="2" id="KW-0732">Signal</keyword>
<evidence type="ECO:0000313" key="3">
    <source>
        <dbReference type="EMBL" id="KAG0274835.1"/>
    </source>
</evidence>
<dbReference type="AlphaFoldDB" id="A0AAD4H6R5"/>